<evidence type="ECO:0000259" key="3">
    <source>
        <dbReference type="Pfam" id="PF02994"/>
    </source>
</evidence>
<dbReference type="Pfam" id="PF17490">
    <property type="entry name" value="Tnp_22_dsRBD"/>
    <property type="match status" value="1"/>
</dbReference>
<dbReference type="InterPro" id="IPR035300">
    <property type="entry name" value="L1_dsRBD"/>
</dbReference>
<dbReference type="Proteomes" id="UP000558488">
    <property type="component" value="Unassembled WGS sequence"/>
</dbReference>
<keyword evidence="6" id="KW-1185">Reference proteome</keyword>
<feature type="compositionally biased region" description="Basic and acidic residues" evidence="2">
    <location>
        <begin position="1"/>
        <end position="17"/>
    </location>
</feature>
<dbReference type="Pfam" id="PF02994">
    <property type="entry name" value="Transposase_22"/>
    <property type="match status" value="1"/>
</dbReference>
<comment type="similarity">
    <text evidence="1">Belongs to the transposase 22 family.</text>
</comment>
<dbReference type="Gene3D" id="3.30.70.1820">
    <property type="entry name" value="L1 transposable element, RRM domain"/>
    <property type="match status" value="1"/>
</dbReference>
<accession>A0A7J7ZJU0</accession>
<dbReference type="Gene3D" id="3.30.250.20">
    <property type="entry name" value="L1 transposable element, C-terminal domain"/>
    <property type="match status" value="1"/>
</dbReference>
<dbReference type="AlphaFoldDB" id="A0A7J7ZJU0"/>
<dbReference type="InterPro" id="IPR004244">
    <property type="entry name" value="Transposase_22"/>
</dbReference>
<organism evidence="5 6">
    <name type="scientific">Pipistrellus kuhlii</name>
    <name type="common">Kuhl's pipistrelle</name>
    <dbReference type="NCBI Taxonomy" id="59472"/>
    <lineage>
        <taxon>Eukaryota</taxon>
        <taxon>Metazoa</taxon>
        <taxon>Chordata</taxon>
        <taxon>Craniata</taxon>
        <taxon>Vertebrata</taxon>
        <taxon>Euteleostomi</taxon>
        <taxon>Mammalia</taxon>
        <taxon>Eutheria</taxon>
        <taxon>Laurasiatheria</taxon>
        <taxon>Chiroptera</taxon>
        <taxon>Yangochiroptera</taxon>
        <taxon>Vespertilionidae</taxon>
        <taxon>Pipistrellus</taxon>
    </lineage>
</organism>
<dbReference type="EMBL" id="JACAGB010000003">
    <property type="protein sequence ID" value="KAF6374216.1"/>
    <property type="molecule type" value="Genomic_DNA"/>
</dbReference>
<evidence type="ECO:0000256" key="2">
    <source>
        <dbReference type="SAM" id="MobiDB-lite"/>
    </source>
</evidence>
<evidence type="ECO:0008006" key="7">
    <source>
        <dbReference type="Google" id="ProtNLM"/>
    </source>
</evidence>
<protein>
    <recommendedName>
        <fullName evidence="7">L1 transposable element RRM domain-containing protein</fullName>
    </recommendedName>
</protein>
<gene>
    <name evidence="5" type="ORF">mPipKuh1_009452</name>
</gene>
<feature type="domain" description="L1 transposable element RRM" evidence="3">
    <location>
        <begin position="45"/>
        <end position="139"/>
    </location>
</feature>
<comment type="caution">
    <text evidence="5">The sequence shown here is derived from an EMBL/GenBank/DDBJ whole genome shotgun (WGS) entry which is preliminary data.</text>
</comment>
<evidence type="ECO:0000259" key="4">
    <source>
        <dbReference type="Pfam" id="PF17490"/>
    </source>
</evidence>
<feature type="region of interest" description="Disordered" evidence="2">
    <location>
        <begin position="1"/>
        <end position="28"/>
    </location>
</feature>
<name>A0A7J7ZJU0_PIPKU</name>
<dbReference type="InterPro" id="IPR043636">
    <property type="entry name" value="L1_RRM_dom"/>
</dbReference>
<evidence type="ECO:0000256" key="1">
    <source>
        <dbReference type="ARBA" id="ARBA00061640"/>
    </source>
</evidence>
<dbReference type="InterPro" id="IPR042566">
    <property type="entry name" value="L1_C"/>
</dbReference>
<evidence type="ECO:0000313" key="6">
    <source>
        <dbReference type="Proteomes" id="UP000558488"/>
    </source>
</evidence>
<dbReference type="FunFam" id="3.30.70.1820:FF:000002">
    <property type="entry name" value="LINE-1 retrotransposable element ORF1 protein"/>
    <property type="match status" value="1"/>
</dbReference>
<evidence type="ECO:0000313" key="5">
    <source>
        <dbReference type="EMBL" id="KAF6374216.1"/>
    </source>
</evidence>
<feature type="domain" description="L1 transposable element dsRBD-like" evidence="4">
    <location>
        <begin position="143"/>
        <end position="188"/>
    </location>
</feature>
<reference evidence="5 6" key="1">
    <citation type="journal article" date="2020" name="Nature">
        <title>Six reference-quality genomes reveal evolution of bat adaptations.</title>
        <authorList>
            <person name="Jebb D."/>
            <person name="Huang Z."/>
            <person name="Pippel M."/>
            <person name="Hughes G.M."/>
            <person name="Lavrichenko K."/>
            <person name="Devanna P."/>
            <person name="Winkler S."/>
            <person name="Jermiin L.S."/>
            <person name="Skirmuntt E.C."/>
            <person name="Katzourakis A."/>
            <person name="Burkitt-Gray L."/>
            <person name="Ray D.A."/>
            <person name="Sullivan K.A.M."/>
            <person name="Roscito J.G."/>
            <person name="Kirilenko B.M."/>
            <person name="Davalos L.M."/>
            <person name="Corthals A.P."/>
            <person name="Power M.L."/>
            <person name="Jones G."/>
            <person name="Ransome R.D."/>
            <person name="Dechmann D.K.N."/>
            <person name="Locatelli A.G."/>
            <person name="Puechmaille S.J."/>
            <person name="Fedrigo O."/>
            <person name="Jarvis E.D."/>
            <person name="Hiller M."/>
            <person name="Vernes S.C."/>
            <person name="Myers E.W."/>
            <person name="Teeling E.C."/>
        </authorList>
    </citation>
    <scope>NUCLEOTIDE SEQUENCE [LARGE SCALE GENOMIC DNA]</scope>
    <source>
        <strain evidence="5">MPipKuh1</strain>
        <tissue evidence="5">Flight muscle</tissue>
    </source>
</reference>
<dbReference type="PANTHER" id="PTHR11505">
    <property type="entry name" value="L1 TRANSPOSABLE ELEMENT-RELATED"/>
    <property type="match status" value="1"/>
</dbReference>
<sequence>MEDRKNQIKDLEHKEPEDTPLQKQESKRIQKVESNVRNLWDNFKRTNIRIMGVPEEREQNTENILKGIVTENFPHLVKELDLQVQEVHKTPNKRNPKRTTPRHIIIKITRAKDRERILKAARAKQVVTYKGAPIQLSADLSTETMHARWEWQEIFKVMNSKNLQPKILYPAKLSLRIKGQIKSFTNKKKAKGVYHCQTRII</sequence>
<proteinExistence type="inferred from homology"/>